<dbReference type="CDD" id="cd03784">
    <property type="entry name" value="GT1_Gtf-like"/>
    <property type="match status" value="1"/>
</dbReference>
<dbReference type="InterPro" id="IPR002213">
    <property type="entry name" value="UDP_glucos_trans"/>
</dbReference>
<evidence type="ECO:0000313" key="8">
    <source>
        <dbReference type="Proteomes" id="UP000012960"/>
    </source>
</evidence>
<dbReference type="FunFam" id="3.40.50.2000:FF:000064">
    <property type="entry name" value="Glycosyltransferase"/>
    <property type="match status" value="1"/>
</dbReference>
<dbReference type="PANTHER" id="PTHR48045:SF37">
    <property type="entry name" value="UDP-GLYCOSYLTRANSFERASE 92A1-LIKE"/>
    <property type="match status" value="1"/>
</dbReference>
<dbReference type="FunCoup" id="A0A804L3B5">
    <property type="interactions" value="150"/>
</dbReference>
<evidence type="ECO:0000256" key="3">
    <source>
        <dbReference type="ARBA" id="ARBA00022679"/>
    </source>
</evidence>
<reference evidence="7" key="2">
    <citation type="submission" date="2021-05" db="UniProtKB">
        <authorList>
            <consortium name="EnsemblPlants"/>
        </authorList>
    </citation>
    <scope>IDENTIFICATION</scope>
    <source>
        <strain evidence="7">subsp. malaccensis</strain>
    </source>
</reference>
<evidence type="ECO:0000256" key="2">
    <source>
        <dbReference type="ARBA" id="ARBA00022676"/>
    </source>
</evidence>
<keyword evidence="3 4" id="KW-0808">Transferase</keyword>
<dbReference type="GO" id="GO:0008194">
    <property type="term" value="F:UDP-glycosyltransferase activity"/>
    <property type="evidence" value="ECO:0000318"/>
    <property type="project" value="GO_Central"/>
</dbReference>
<evidence type="ECO:0000313" key="7">
    <source>
        <dbReference type="EnsemblPlants" id="Ma11_p02240.1"/>
    </source>
</evidence>
<dbReference type="OrthoDB" id="5835829at2759"/>
<evidence type="ECO:0000256" key="5">
    <source>
        <dbReference type="RuleBase" id="RU362057"/>
    </source>
</evidence>
<dbReference type="InterPro" id="IPR035595">
    <property type="entry name" value="UDP_glycos_trans_CS"/>
</dbReference>
<dbReference type="FunFam" id="3.40.50.2000:FF:000103">
    <property type="entry name" value="Glycosyltransferase"/>
    <property type="match status" value="1"/>
</dbReference>
<dbReference type="PROSITE" id="PS00375">
    <property type="entry name" value="UDPGT"/>
    <property type="match status" value="1"/>
</dbReference>
<dbReference type="Gramene" id="Ma11_t02240.1">
    <property type="protein sequence ID" value="Ma11_p02240.1"/>
    <property type="gene ID" value="Ma11_g02240"/>
</dbReference>
<dbReference type="EnsemblPlants" id="Ma11_t02240.1">
    <property type="protein sequence ID" value="Ma11_p02240.1"/>
    <property type="gene ID" value="Ma11_g02240"/>
</dbReference>
<dbReference type="Pfam" id="PF00201">
    <property type="entry name" value="UDPGT"/>
    <property type="match status" value="1"/>
</dbReference>
<dbReference type="Gene3D" id="3.40.50.2000">
    <property type="entry name" value="Glycogen Phosphorylase B"/>
    <property type="match status" value="2"/>
</dbReference>
<accession>A0A804L3B5</accession>
<keyword evidence="2 4" id="KW-0328">Glycosyltransferase</keyword>
<dbReference type="Proteomes" id="UP000012960">
    <property type="component" value="Unplaced"/>
</dbReference>
<evidence type="ECO:0000313" key="6">
    <source>
        <dbReference type="EMBL" id="CAG1863313.1"/>
    </source>
</evidence>
<dbReference type="InParanoid" id="A0A804L3B5"/>
<name>A0A804L3B5_MUSAM</name>
<organism evidence="7 8">
    <name type="scientific">Musa acuminata subsp. malaccensis</name>
    <name type="common">Wild banana</name>
    <name type="synonym">Musa malaccensis</name>
    <dbReference type="NCBI Taxonomy" id="214687"/>
    <lineage>
        <taxon>Eukaryota</taxon>
        <taxon>Viridiplantae</taxon>
        <taxon>Streptophyta</taxon>
        <taxon>Embryophyta</taxon>
        <taxon>Tracheophyta</taxon>
        <taxon>Spermatophyta</taxon>
        <taxon>Magnoliopsida</taxon>
        <taxon>Liliopsida</taxon>
        <taxon>Zingiberales</taxon>
        <taxon>Musaceae</taxon>
        <taxon>Musa</taxon>
    </lineage>
</organism>
<evidence type="ECO:0000256" key="4">
    <source>
        <dbReference type="RuleBase" id="RU003718"/>
    </source>
</evidence>
<dbReference type="OMA" id="CTASDEF"/>
<dbReference type="PANTHER" id="PTHR48045">
    <property type="entry name" value="UDP-GLYCOSYLTRANSFERASE 72B1"/>
    <property type="match status" value="1"/>
</dbReference>
<dbReference type="SUPFAM" id="SSF53756">
    <property type="entry name" value="UDP-Glycosyltransferase/glycogen phosphorylase"/>
    <property type="match status" value="1"/>
</dbReference>
<dbReference type="AlphaFoldDB" id="A0A804L3B5"/>
<evidence type="ECO:0000256" key="1">
    <source>
        <dbReference type="ARBA" id="ARBA00009995"/>
    </source>
</evidence>
<dbReference type="EC" id="2.4.1.-" evidence="5"/>
<reference evidence="6" key="1">
    <citation type="submission" date="2021-03" db="EMBL/GenBank/DDBJ databases">
        <authorList>
            <consortium name="Genoscope - CEA"/>
            <person name="William W."/>
        </authorList>
    </citation>
    <scope>NUCLEOTIDE SEQUENCE</scope>
    <source>
        <strain evidence="6">Doubled-haploid Pahang</strain>
    </source>
</reference>
<gene>
    <name evidence="6" type="ORF">GSMUA_23150.1</name>
</gene>
<dbReference type="EMBL" id="HG996475">
    <property type="protein sequence ID" value="CAG1863313.1"/>
    <property type="molecule type" value="Genomic_DNA"/>
</dbReference>
<sequence length="482" mass="53878">MERIKSQHVVLFPFMTPSHINPFLALAHRLVRHHPALTVTLVNTRFHIQCIRSSSFPSSIRLRSLPFDPAAHGLHPDAENFATVPNRQKLTFLVASESLLPAFDQLIVDIAREDGRPPLCIVADFLLSWTADVAHRYEVFHSVFIPGGAYGMAVFVSLWTHLPHLKTRSDEFALSEFPDTTIHLSQLSRFMLLCDGTDPTSGFYQRLISHWKETNAMLVNTVDEMEATGLRMLRKLFLVPTWAIGPLLISSHSVASASQNRCIMEWLDSQQPASVLYVSFGSLCTITASQMMEVATGLEASEARFIWVIRPPSEFDSNEEFKAEWLPEKFEERMRERGTGVLVHGWAPQLEILSHTSTGAFLSHCGWNSVLESLSRGVPIVAWPLLADQPHNAKMMEEMGVCVEVARGSMESSKADRTDVERVIREVMCGGEKAKDMRRRAEAVGELMRAAWREGVGSSFKGLADFFRAAASMGDVPSLSID</sequence>
<protein>
    <recommendedName>
        <fullName evidence="5">Glycosyltransferase</fullName>
        <ecNumber evidence="5">2.4.1.-</ecNumber>
    </recommendedName>
</protein>
<keyword evidence="8" id="KW-1185">Reference proteome</keyword>
<proteinExistence type="inferred from homology"/>
<comment type="similarity">
    <text evidence="1 4">Belongs to the UDP-glycosyltransferase family.</text>
</comment>